<feature type="region of interest" description="Disordered" evidence="1">
    <location>
        <begin position="231"/>
        <end position="266"/>
    </location>
</feature>
<feature type="compositionally biased region" description="Polar residues" evidence="1">
    <location>
        <begin position="151"/>
        <end position="168"/>
    </location>
</feature>
<sequence>MLMLPSPVLTLYFLQIIFLCDAAFTRHRRPFLGSRGRLLGGSHSRVFNGHRGNFGRSVNGGISRGTQPLHGGPQKIPPRGEMGRRFHPRYQEAMKSHGYDLGRYRGGSSREWSQHRQELDYRETSHNPSYRGGLDHKWDRGNGRNYDPRYRQSQTRNGGQIESRSTARGFSRGSVGVGYRGNLYNNFFANPLRNGYWSRYGRYYRPGFFGSRYRTGYGGFYHPGLGLNPEIDENRSSSEINTGRDPSARNTGRNLEQSSLQGSDRFFSGNAGERGNIWGRDRSRNFSRGGGAGNMAERSRFGNLPSRGRGFIIGGRNMNTLEEIRIGGRGGTSIIERGRNEDLPAKAEEVPEGDSGNIIVEEREESGERGTTRGLVDRGIIEKSSDRAGKSSAERGRSSNLPERAEGAADGKELLRNPTELERVGAKRGGAENLLGRERSGFPVRSEESLAGTDRSGSSAKEGMEMKKNGAGSIIERGHFENFPGGTGSVKERDRSGNLVKEERNERNRFGSFERRAGGGSAVEKVRSETVGERRAGMERSRSENILGREANVAETHRTENFADVGRSEESAAERVHFGNSAGEGRLGKTGERGTSENVAEGREGKAVSEGSFNFNRRDFYDGFYDDFMRYSLIGGTLSGVSGITMAASTLGAGAIQSQIMQNSRREQLTQDIQAQQNTTRKSESCVATFAYMAMNGSPVYKCECSGGISYQYNRCVAPGG</sequence>
<dbReference type="EMBL" id="CATQJL010000305">
    <property type="protein sequence ID" value="CAJ0601094.1"/>
    <property type="molecule type" value="Genomic_DNA"/>
</dbReference>
<feature type="region of interest" description="Disordered" evidence="1">
    <location>
        <begin position="579"/>
        <end position="606"/>
    </location>
</feature>
<dbReference type="AlphaFoldDB" id="A0AA36GZR6"/>
<feature type="compositionally biased region" description="Basic and acidic residues" evidence="1">
    <location>
        <begin position="435"/>
        <end position="448"/>
    </location>
</feature>
<feature type="compositionally biased region" description="Basic and acidic residues" evidence="1">
    <location>
        <begin position="490"/>
        <end position="517"/>
    </location>
</feature>
<comment type="caution">
    <text evidence="2">The sequence shown here is derived from an EMBL/GenBank/DDBJ whole genome shotgun (WGS) entry which is preliminary data.</text>
</comment>
<feature type="region of interest" description="Disordered" evidence="1">
    <location>
        <begin position="278"/>
        <end position="301"/>
    </location>
</feature>
<feature type="compositionally biased region" description="Basic and acidic residues" evidence="1">
    <location>
        <begin position="115"/>
        <end position="125"/>
    </location>
</feature>
<feature type="region of interest" description="Disordered" evidence="1">
    <location>
        <begin position="335"/>
        <end position="541"/>
    </location>
</feature>
<organism evidence="2 3">
    <name type="scientific">Cylicocyclus nassatus</name>
    <name type="common">Nematode worm</name>
    <dbReference type="NCBI Taxonomy" id="53992"/>
    <lineage>
        <taxon>Eukaryota</taxon>
        <taxon>Metazoa</taxon>
        <taxon>Ecdysozoa</taxon>
        <taxon>Nematoda</taxon>
        <taxon>Chromadorea</taxon>
        <taxon>Rhabditida</taxon>
        <taxon>Rhabditina</taxon>
        <taxon>Rhabditomorpha</taxon>
        <taxon>Strongyloidea</taxon>
        <taxon>Strongylidae</taxon>
        <taxon>Cylicocyclus</taxon>
    </lineage>
</organism>
<keyword evidence="3" id="KW-1185">Reference proteome</keyword>
<evidence type="ECO:0000313" key="2">
    <source>
        <dbReference type="EMBL" id="CAJ0601094.1"/>
    </source>
</evidence>
<feature type="region of interest" description="Disordered" evidence="1">
    <location>
        <begin position="50"/>
        <end position="81"/>
    </location>
</feature>
<feature type="compositionally biased region" description="Polar residues" evidence="1">
    <location>
        <begin position="248"/>
        <end position="262"/>
    </location>
</feature>
<dbReference type="Proteomes" id="UP001176961">
    <property type="component" value="Unassembled WGS sequence"/>
</dbReference>
<gene>
    <name evidence="2" type="ORF">CYNAS_LOCUS13077</name>
</gene>
<reference evidence="2" key="1">
    <citation type="submission" date="2023-07" db="EMBL/GenBank/DDBJ databases">
        <authorList>
            <consortium name="CYATHOMIX"/>
        </authorList>
    </citation>
    <scope>NUCLEOTIDE SEQUENCE</scope>
    <source>
        <strain evidence="2">N/A</strain>
    </source>
</reference>
<protein>
    <submittedName>
        <fullName evidence="2">Uncharacterized protein</fullName>
    </submittedName>
</protein>
<proteinExistence type="predicted"/>
<name>A0AA36GZR6_CYLNA</name>
<accession>A0AA36GZR6</accession>
<feature type="region of interest" description="Disordered" evidence="1">
    <location>
        <begin position="115"/>
        <end position="171"/>
    </location>
</feature>
<feature type="compositionally biased region" description="Basic and acidic residues" evidence="1">
    <location>
        <begin position="133"/>
        <end position="150"/>
    </location>
</feature>
<feature type="compositionally biased region" description="Basic and acidic residues" evidence="1">
    <location>
        <begin position="524"/>
        <end position="541"/>
    </location>
</feature>
<evidence type="ECO:0000313" key="3">
    <source>
        <dbReference type="Proteomes" id="UP001176961"/>
    </source>
</evidence>
<feature type="compositionally biased region" description="Basic and acidic residues" evidence="1">
    <location>
        <begin position="586"/>
        <end position="606"/>
    </location>
</feature>
<feature type="compositionally biased region" description="Basic and acidic residues" evidence="1">
    <location>
        <begin position="366"/>
        <end position="425"/>
    </location>
</feature>
<evidence type="ECO:0000256" key="1">
    <source>
        <dbReference type="SAM" id="MobiDB-lite"/>
    </source>
</evidence>
<feature type="compositionally biased region" description="Basic and acidic residues" evidence="1">
    <location>
        <begin position="336"/>
        <end position="349"/>
    </location>
</feature>